<reference evidence="3 4" key="1">
    <citation type="submission" date="2018-08" db="EMBL/GenBank/DDBJ databases">
        <title>Genome sequence of Methylocystis hirsuta CSC1, a methanotroph able to accumulate PHAs.</title>
        <authorList>
            <person name="Bordel S."/>
            <person name="Rodriguez E."/>
            <person name="Gancedo J."/>
            <person name="Munoz R."/>
        </authorList>
    </citation>
    <scope>NUCLEOTIDE SEQUENCE [LARGE SCALE GENOMIC DNA]</scope>
    <source>
        <strain evidence="3 4">CSC1</strain>
    </source>
</reference>
<evidence type="ECO:0000256" key="1">
    <source>
        <dbReference type="SAM" id="SignalP"/>
    </source>
</evidence>
<evidence type="ECO:0000259" key="2">
    <source>
        <dbReference type="Pfam" id="PF07143"/>
    </source>
</evidence>
<dbReference type="InterPro" id="IPR010791">
    <property type="entry name" value="AttH_dom"/>
</dbReference>
<proteinExistence type="predicted"/>
<dbReference type="OrthoDB" id="9770826at2"/>
<accession>A0A3M9XTR4</accession>
<dbReference type="Proteomes" id="UP000268623">
    <property type="component" value="Unassembled WGS sequence"/>
</dbReference>
<keyword evidence="1" id="KW-0732">Signal</keyword>
<comment type="caution">
    <text evidence="3">The sequence shown here is derived from an EMBL/GenBank/DDBJ whole genome shotgun (WGS) entry which is preliminary data.</text>
</comment>
<dbReference type="Pfam" id="PF07143">
    <property type="entry name" value="CrtC"/>
    <property type="match status" value="1"/>
</dbReference>
<dbReference type="PANTHER" id="PTHR38591:SF1">
    <property type="entry name" value="BLL1000 PROTEIN"/>
    <property type="match status" value="1"/>
</dbReference>
<sequence length="367" mass="40536">MNAKSPNNSPERRSAISRRSALLLALSSSGALAQGFGGLGATAPGFAIPRPGMLLAFPRDHGAHPEFRTEWWYVTANLTGDDGASYGVQWTLFRFALQPNAARAGWDDRNVWMGHAAATSAREHLFAQKFARGGIEQAGVEAAPFRAYLDDWVLETRDDSAGAGIERLRVSAGDKNFAYALDLTATGPIVLQGEDGYSRKSEAGQASYYYSQPFFTAEGSLSMNGRKIQVSGRAWMDREWSSQPLGPDQKGWDWFSLRLDGGAKLMLYRMRSVEAAPFLFGNWIDANGATSVLAREDIVLEPLETTRIADRDVPIRWRVKIKSRGVDVETRPLNPRSWMGTDFAYWEGPIRFTGSRGGEGYLEMTGY</sequence>
<gene>
    <name evidence="3" type="ORF">D1O30_16950</name>
</gene>
<keyword evidence="4" id="KW-1185">Reference proteome</keyword>
<dbReference type="EMBL" id="QWDD01000001">
    <property type="protein sequence ID" value="RNJ51026.1"/>
    <property type="molecule type" value="Genomic_DNA"/>
</dbReference>
<dbReference type="Gene3D" id="2.40.370.10">
    <property type="entry name" value="AttH-like domain"/>
    <property type="match status" value="2"/>
</dbReference>
<feature type="domain" description="AttH" evidence="2">
    <location>
        <begin position="69"/>
        <end position="242"/>
    </location>
</feature>
<dbReference type="RefSeq" id="WP_123176908.1">
    <property type="nucleotide sequence ID" value="NZ_QWDD01000001.1"/>
</dbReference>
<dbReference type="PROSITE" id="PS51318">
    <property type="entry name" value="TAT"/>
    <property type="match status" value="1"/>
</dbReference>
<name>A0A3M9XTR4_9HYPH</name>
<organism evidence="3 4">
    <name type="scientific">Methylocystis hirsuta</name>
    <dbReference type="NCBI Taxonomy" id="369798"/>
    <lineage>
        <taxon>Bacteria</taxon>
        <taxon>Pseudomonadati</taxon>
        <taxon>Pseudomonadota</taxon>
        <taxon>Alphaproteobacteria</taxon>
        <taxon>Hyphomicrobiales</taxon>
        <taxon>Methylocystaceae</taxon>
        <taxon>Methylocystis</taxon>
    </lineage>
</organism>
<dbReference type="SUPFAM" id="SSF159245">
    <property type="entry name" value="AttH-like"/>
    <property type="match status" value="1"/>
</dbReference>
<protein>
    <submittedName>
        <fullName evidence="3">Iron ABC transporter permease</fullName>
    </submittedName>
</protein>
<dbReference type="Pfam" id="PF17186">
    <property type="entry name" value="Lipocalin_9"/>
    <property type="match status" value="1"/>
</dbReference>
<evidence type="ECO:0000313" key="3">
    <source>
        <dbReference type="EMBL" id="RNJ51026.1"/>
    </source>
</evidence>
<feature type="signal peptide" evidence="1">
    <location>
        <begin position="1"/>
        <end position="33"/>
    </location>
</feature>
<evidence type="ECO:0000313" key="4">
    <source>
        <dbReference type="Proteomes" id="UP000268623"/>
    </source>
</evidence>
<dbReference type="InterPro" id="IPR023374">
    <property type="entry name" value="AttH-like_dom_sf"/>
</dbReference>
<dbReference type="InterPro" id="IPR006311">
    <property type="entry name" value="TAT_signal"/>
</dbReference>
<dbReference type="PANTHER" id="PTHR38591">
    <property type="entry name" value="HYDROLASE"/>
    <property type="match status" value="1"/>
</dbReference>
<feature type="chain" id="PRO_5018318661" evidence="1">
    <location>
        <begin position="34"/>
        <end position="367"/>
    </location>
</feature>
<dbReference type="AlphaFoldDB" id="A0A3M9XTR4"/>